<dbReference type="SUPFAM" id="SSF53098">
    <property type="entry name" value="Ribonuclease H-like"/>
    <property type="match status" value="1"/>
</dbReference>
<evidence type="ECO:0000313" key="2">
    <source>
        <dbReference type="EnsemblMetazoa" id="CLYHEMP025027.1"/>
    </source>
</evidence>
<dbReference type="Pfam" id="PF24764">
    <property type="entry name" value="rva_4"/>
    <property type="match status" value="1"/>
</dbReference>
<dbReference type="InterPro" id="IPR012337">
    <property type="entry name" value="RNaseH-like_sf"/>
</dbReference>
<protein>
    <recommendedName>
        <fullName evidence="1">Integrase catalytic domain-containing protein</fullName>
    </recommendedName>
</protein>
<dbReference type="AlphaFoldDB" id="A0A7M5XK68"/>
<feature type="domain" description="Integrase catalytic" evidence="1">
    <location>
        <begin position="216"/>
        <end position="401"/>
    </location>
</feature>
<evidence type="ECO:0000313" key="3">
    <source>
        <dbReference type="Proteomes" id="UP000594262"/>
    </source>
</evidence>
<dbReference type="GO" id="GO:0003676">
    <property type="term" value="F:nucleic acid binding"/>
    <property type="evidence" value="ECO:0007669"/>
    <property type="project" value="InterPro"/>
</dbReference>
<dbReference type="InterPro" id="IPR058913">
    <property type="entry name" value="Integrase_dom_put"/>
</dbReference>
<dbReference type="EnsemblMetazoa" id="CLYHEMT025027.1">
    <property type="protein sequence ID" value="CLYHEMP025027.1"/>
    <property type="gene ID" value="CLYHEMG025027"/>
</dbReference>
<dbReference type="OrthoDB" id="5984091at2759"/>
<keyword evidence="3" id="KW-1185">Reference proteome</keyword>
<organism evidence="2 3">
    <name type="scientific">Clytia hemisphaerica</name>
    <dbReference type="NCBI Taxonomy" id="252671"/>
    <lineage>
        <taxon>Eukaryota</taxon>
        <taxon>Metazoa</taxon>
        <taxon>Cnidaria</taxon>
        <taxon>Hydrozoa</taxon>
        <taxon>Hydroidolina</taxon>
        <taxon>Leptothecata</taxon>
        <taxon>Obeliida</taxon>
        <taxon>Clytiidae</taxon>
        <taxon>Clytia</taxon>
    </lineage>
</organism>
<dbReference type="PROSITE" id="PS50994">
    <property type="entry name" value="INTEGRASE"/>
    <property type="match status" value="1"/>
</dbReference>
<dbReference type="GO" id="GO:0015074">
    <property type="term" value="P:DNA integration"/>
    <property type="evidence" value="ECO:0007669"/>
    <property type="project" value="InterPro"/>
</dbReference>
<dbReference type="Proteomes" id="UP000594262">
    <property type="component" value="Unplaced"/>
</dbReference>
<dbReference type="Gene3D" id="3.30.420.10">
    <property type="entry name" value="Ribonuclease H-like superfamily/Ribonuclease H"/>
    <property type="match status" value="1"/>
</dbReference>
<dbReference type="PANTHER" id="PTHR46791">
    <property type="entry name" value="EXPRESSED PROTEIN"/>
    <property type="match status" value="1"/>
</dbReference>
<dbReference type="PANTHER" id="PTHR46791:SF11">
    <property type="entry name" value="INTEGRASE CATALYTIC DOMAIN-CONTAINING PROTEIN"/>
    <property type="match status" value="1"/>
</dbReference>
<sequence length="481" mass="55881">KCSRMDRSPREQFFDFIIESTNRIHNSIEEEVNNLDYFANQLVELIVCVDQGSTIYEINPIIGECLTSAWTMLHNTISQQNADCSTPDVEHTGRVGRPKIMISREQLLFLLTYDFTYADIARIFCVNAQTIRRRMREFNIDEDFKRYTDISDENLDSIKREITLSFPSTGIRNMKGFLASMDIRVTWERVRSSMWRTDPEGILNRSIHRRLIHRRVYSVPGALALWHIDGNHKLIRWGLVIHGGIDGYSRKIMYLHCSENNLAATVNLLFQEAVATFGLPSRVRADQGVENVDVARYMLAHPLRGPDRRSFIAGKSCHNQRIERLWRDVFSACLSTYYAVFHYLETFDLLDISDDLHLQVLHLVFIPRINEHLHVFRNGWDNHSLSSSRNKSPNQLWILGQLNYEVEQENIDVGPDFGIDYENFLPLEENSVEVHPNPLNHVLNVDQTDELVRNFDVLGRSENFGVDIYCNALEYARTLVE</sequence>
<dbReference type="InterPro" id="IPR036397">
    <property type="entry name" value="RNaseH_sf"/>
</dbReference>
<name>A0A7M5XK68_9CNID</name>
<evidence type="ECO:0000259" key="1">
    <source>
        <dbReference type="PROSITE" id="PS50994"/>
    </source>
</evidence>
<proteinExistence type="predicted"/>
<dbReference type="InterPro" id="IPR001584">
    <property type="entry name" value="Integrase_cat-core"/>
</dbReference>
<reference evidence="2" key="1">
    <citation type="submission" date="2021-01" db="UniProtKB">
        <authorList>
            <consortium name="EnsemblMetazoa"/>
        </authorList>
    </citation>
    <scope>IDENTIFICATION</scope>
</reference>
<accession>A0A7M5XK68</accession>